<organism evidence="2 3">
    <name type="scientific">Pseudomonas brassicacearum</name>
    <dbReference type="NCBI Taxonomy" id="930166"/>
    <lineage>
        <taxon>Bacteria</taxon>
        <taxon>Pseudomonadati</taxon>
        <taxon>Pseudomonadota</taxon>
        <taxon>Gammaproteobacteria</taxon>
        <taxon>Pseudomonadales</taxon>
        <taxon>Pseudomonadaceae</taxon>
        <taxon>Pseudomonas</taxon>
    </lineage>
</organism>
<accession>A0A423JVR7</accession>
<dbReference type="Proteomes" id="UP000286351">
    <property type="component" value="Unassembled WGS sequence"/>
</dbReference>
<dbReference type="RefSeq" id="WP_123364695.1">
    <property type="nucleotide sequence ID" value="NZ_MOBO01000002.1"/>
</dbReference>
<dbReference type="AlphaFoldDB" id="A0A423JVR7"/>
<proteinExistence type="predicted"/>
<comment type="caution">
    <text evidence="2">The sequence shown here is derived from an EMBL/GenBank/DDBJ whole genome shotgun (WGS) entry which is preliminary data.</text>
</comment>
<evidence type="ECO:0000313" key="3">
    <source>
        <dbReference type="Proteomes" id="UP000286351"/>
    </source>
</evidence>
<protein>
    <submittedName>
        <fullName evidence="2">Uncharacterized protein</fullName>
    </submittedName>
</protein>
<keyword evidence="1" id="KW-0472">Membrane</keyword>
<gene>
    <name evidence="2" type="ORF">BK664_04290</name>
</gene>
<keyword evidence="1" id="KW-0812">Transmembrane</keyword>
<evidence type="ECO:0000313" key="2">
    <source>
        <dbReference type="EMBL" id="RON41776.1"/>
    </source>
</evidence>
<sequence>MVSPKATFCPKCGVPKPVAAKKHTWALVLLGIIVFFVWLAPKNKEPSVAVTAPRQTKVSVEAFPRCLATRAEAGGYVSSDGGKSALRLTGDCEEEWNSWIDLCMANGRTDSNCTVTAGLMAQAAIKLVESGLVPDKAKPASVPFDVSFEVVMDFNDRKPLVRVRTNLPENTIFMSGISSPTHEGGTGYLSQAKGVVSPTGLVEFGPFTNHGEALRPGKYRMTIETLMAAIQPENVRTVFGQNGENLTGNKVSKLLIGSEKGVSQAFVFKVHQDGTITVQ</sequence>
<reference evidence="2 3" key="1">
    <citation type="submission" date="2016-10" db="EMBL/GenBank/DDBJ databases">
        <title>Comparative genome analysis of multiple Pseudomonas spp. focuses on biocontrol and plant growth promoting traits.</title>
        <authorList>
            <person name="Tao X.-Y."/>
            <person name="Taylor C.G."/>
        </authorList>
    </citation>
    <scope>NUCLEOTIDE SEQUENCE [LARGE SCALE GENOMIC DNA]</scope>
    <source>
        <strain evidence="2 3">38D4</strain>
    </source>
</reference>
<dbReference type="EMBL" id="MOBO01000002">
    <property type="protein sequence ID" value="RON41776.1"/>
    <property type="molecule type" value="Genomic_DNA"/>
</dbReference>
<evidence type="ECO:0000256" key="1">
    <source>
        <dbReference type="SAM" id="Phobius"/>
    </source>
</evidence>
<keyword evidence="1" id="KW-1133">Transmembrane helix</keyword>
<name>A0A423JVR7_9PSED</name>
<feature type="transmembrane region" description="Helical" evidence="1">
    <location>
        <begin position="23"/>
        <end position="40"/>
    </location>
</feature>